<dbReference type="PANTHER" id="PTHR18901:SF38">
    <property type="entry name" value="PSEUDOURIDINE-5'-PHOSPHATASE"/>
    <property type="match status" value="1"/>
</dbReference>
<dbReference type="SFLD" id="SFLDG01129">
    <property type="entry name" value="C1.5:_HAD__Beta-PGM__Phosphata"/>
    <property type="match status" value="1"/>
</dbReference>
<comment type="caution">
    <text evidence="1">The sequence shown here is derived from an EMBL/GenBank/DDBJ whole genome shotgun (WGS) entry which is preliminary data.</text>
</comment>
<reference evidence="1 2" key="1">
    <citation type="submission" date="2023-07" db="EMBL/GenBank/DDBJ databases">
        <title>Sorghum-associated microbial communities from plants grown in Nebraska, USA.</title>
        <authorList>
            <person name="Schachtman D."/>
        </authorList>
    </citation>
    <scope>NUCLEOTIDE SEQUENCE [LARGE SCALE GENOMIC DNA]</scope>
    <source>
        <strain evidence="1 2">BE248</strain>
    </source>
</reference>
<accession>A0ABU1UP26</accession>
<dbReference type="Gene3D" id="3.40.50.1000">
    <property type="entry name" value="HAD superfamily/HAD-like"/>
    <property type="match status" value="1"/>
</dbReference>
<dbReference type="CDD" id="cd07505">
    <property type="entry name" value="HAD_BPGM-like"/>
    <property type="match status" value="1"/>
</dbReference>
<dbReference type="NCBIfam" id="TIGR01509">
    <property type="entry name" value="HAD-SF-IA-v3"/>
    <property type="match status" value="1"/>
</dbReference>
<dbReference type="PANTHER" id="PTHR18901">
    <property type="entry name" value="2-DEOXYGLUCOSE-6-PHOSPHATE PHOSPHATASE 2"/>
    <property type="match status" value="1"/>
</dbReference>
<protein>
    <submittedName>
        <fullName evidence="1">HAD superfamily hydrolase (TIGR01509 family)</fullName>
    </submittedName>
</protein>
<gene>
    <name evidence="1" type="ORF">J2X11_001779</name>
</gene>
<evidence type="ECO:0000313" key="1">
    <source>
        <dbReference type="EMBL" id="MDR7086940.1"/>
    </source>
</evidence>
<sequence length="226" mass="24461">MKRGVVAYVYRERVTTYAAVLWDLDGTIIDSEPLWMAGEHELAERYGKTWTQEDGLALVGNSLIGSGEYIKKRLDADMSPEEIVDFLVIRLAAALREEIPWRPGARELIDALHAEGTPQALVTMSYESIAEPIVAATPFAAVVTGDKVARGKPHPEPYLKAAEMLGVDAADCLAIEDSGTGATSANAAGCRVLVVPHFVNVPDAPRRTQLPTLEHVGPDALRALFD</sequence>
<name>A0ABU1UP26_9ACTN</name>
<dbReference type="GO" id="GO:0016787">
    <property type="term" value="F:hydrolase activity"/>
    <property type="evidence" value="ECO:0007669"/>
    <property type="project" value="UniProtKB-KW"/>
</dbReference>
<dbReference type="SUPFAM" id="SSF56784">
    <property type="entry name" value="HAD-like"/>
    <property type="match status" value="1"/>
</dbReference>
<keyword evidence="2" id="KW-1185">Reference proteome</keyword>
<dbReference type="EMBL" id="JAVDWH010000001">
    <property type="protein sequence ID" value="MDR7086940.1"/>
    <property type="molecule type" value="Genomic_DNA"/>
</dbReference>
<dbReference type="InterPro" id="IPR023198">
    <property type="entry name" value="PGP-like_dom2"/>
</dbReference>
<proteinExistence type="predicted"/>
<dbReference type="InterPro" id="IPR006439">
    <property type="entry name" value="HAD-SF_hydro_IA"/>
</dbReference>
<evidence type="ECO:0000313" key="2">
    <source>
        <dbReference type="Proteomes" id="UP001257739"/>
    </source>
</evidence>
<dbReference type="RefSeq" id="WP_309969736.1">
    <property type="nucleotide sequence ID" value="NZ_JAVDWH010000001.1"/>
</dbReference>
<dbReference type="InterPro" id="IPR023214">
    <property type="entry name" value="HAD_sf"/>
</dbReference>
<organism evidence="1 2">
    <name type="scientific">Aeromicrobium panaciterrae</name>
    <dbReference type="NCBI Taxonomy" id="363861"/>
    <lineage>
        <taxon>Bacteria</taxon>
        <taxon>Bacillati</taxon>
        <taxon>Actinomycetota</taxon>
        <taxon>Actinomycetes</taxon>
        <taxon>Propionibacteriales</taxon>
        <taxon>Nocardioidaceae</taxon>
        <taxon>Aeromicrobium</taxon>
    </lineage>
</organism>
<dbReference type="SFLD" id="SFLDS00003">
    <property type="entry name" value="Haloacid_Dehalogenase"/>
    <property type="match status" value="1"/>
</dbReference>
<dbReference type="Proteomes" id="UP001257739">
    <property type="component" value="Unassembled WGS sequence"/>
</dbReference>
<keyword evidence="1" id="KW-0378">Hydrolase</keyword>
<dbReference type="Pfam" id="PF00702">
    <property type="entry name" value="Hydrolase"/>
    <property type="match status" value="1"/>
</dbReference>
<dbReference type="Gene3D" id="1.10.150.240">
    <property type="entry name" value="Putative phosphatase, domain 2"/>
    <property type="match status" value="1"/>
</dbReference>
<dbReference type="InterPro" id="IPR036412">
    <property type="entry name" value="HAD-like_sf"/>
</dbReference>